<proteinExistence type="predicted"/>
<dbReference type="AlphaFoldDB" id="A0A9D3UKL8"/>
<dbReference type="EMBL" id="JAIQCV010000011">
    <property type="protein sequence ID" value="KAH1046695.1"/>
    <property type="molecule type" value="Genomic_DNA"/>
</dbReference>
<evidence type="ECO:0000313" key="2">
    <source>
        <dbReference type="EMBL" id="KAH1046695.1"/>
    </source>
</evidence>
<reference evidence="2 3" key="1">
    <citation type="journal article" date="2021" name="Plant Biotechnol. J.">
        <title>Multi-omics assisted identification of the key and species-specific regulatory components of drought-tolerant mechanisms in Gossypium stocksii.</title>
        <authorList>
            <person name="Yu D."/>
            <person name="Ke L."/>
            <person name="Zhang D."/>
            <person name="Wu Y."/>
            <person name="Sun Y."/>
            <person name="Mei J."/>
            <person name="Sun J."/>
            <person name="Sun Y."/>
        </authorList>
    </citation>
    <scope>NUCLEOTIDE SEQUENCE [LARGE SCALE GENOMIC DNA]</scope>
    <source>
        <strain evidence="3">cv. E1</strain>
        <tissue evidence="2">Leaf</tissue>
    </source>
</reference>
<feature type="signal peptide" evidence="1">
    <location>
        <begin position="1"/>
        <end position="16"/>
    </location>
</feature>
<evidence type="ECO:0000256" key="1">
    <source>
        <dbReference type="SAM" id="SignalP"/>
    </source>
</evidence>
<sequence length="125" mass="13600">MLIAFMLPTCSICIIAQYTTDASTSQSSPSSNKDLTELPQGPITRARAKLFKEAISALVTRISDETMTRHNEKSQISSTRTPCNLLQVDLSFLSAPRASLSSTQLVLAHLSSSLFLSSSFTLLME</sequence>
<name>A0A9D3UKL8_9ROSI</name>
<evidence type="ECO:0000313" key="3">
    <source>
        <dbReference type="Proteomes" id="UP000828251"/>
    </source>
</evidence>
<accession>A0A9D3UKL8</accession>
<gene>
    <name evidence="2" type="ORF">J1N35_037479</name>
</gene>
<keyword evidence="3" id="KW-1185">Reference proteome</keyword>
<organism evidence="2 3">
    <name type="scientific">Gossypium stocksii</name>
    <dbReference type="NCBI Taxonomy" id="47602"/>
    <lineage>
        <taxon>Eukaryota</taxon>
        <taxon>Viridiplantae</taxon>
        <taxon>Streptophyta</taxon>
        <taxon>Embryophyta</taxon>
        <taxon>Tracheophyta</taxon>
        <taxon>Spermatophyta</taxon>
        <taxon>Magnoliopsida</taxon>
        <taxon>eudicotyledons</taxon>
        <taxon>Gunneridae</taxon>
        <taxon>Pentapetalae</taxon>
        <taxon>rosids</taxon>
        <taxon>malvids</taxon>
        <taxon>Malvales</taxon>
        <taxon>Malvaceae</taxon>
        <taxon>Malvoideae</taxon>
        <taxon>Gossypium</taxon>
    </lineage>
</organism>
<dbReference type="Proteomes" id="UP000828251">
    <property type="component" value="Unassembled WGS sequence"/>
</dbReference>
<protein>
    <submittedName>
        <fullName evidence="2">Uncharacterized protein</fullName>
    </submittedName>
</protein>
<keyword evidence="1" id="KW-0732">Signal</keyword>
<feature type="chain" id="PRO_5038366333" evidence="1">
    <location>
        <begin position="17"/>
        <end position="125"/>
    </location>
</feature>
<dbReference type="OrthoDB" id="1018555at2759"/>
<comment type="caution">
    <text evidence="2">The sequence shown here is derived from an EMBL/GenBank/DDBJ whole genome shotgun (WGS) entry which is preliminary data.</text>
</comment>